<feature type="domain" description="Methyltransferase" evidence="1">
    <location>
        <begin position="94"/>
        <end position="167"/>
    </location>
</feature>
<keyword evidence="3" id="KW-0489">Methyltransferase</keyword>
<name>A0ABY6Q9L4_9GAMM</name>
<feature type="domain" description="23S rRNA (guanine(745)-N(1))-methyltransferase N-terminal" evidence="2">
    <location>
        <begin position="10"/>
        <end position="52"/>
    </location>
</feature>
<reference evidence="3 4" key="1">
    <citation type="submission" date="2019-02" db="EMBL/GenBank/DDBJ databases">
        <title>Halieaceae_genomes.</title>
        <authorList>
            <person name="Li S.-H."/>
        </authorList>
    </citation>
    <scope>NUCLEOTIDE SEQUENCE [LARGE SCALE GENOMIC DNA]</scope>
    <source>
        <strain evidence="3 4">JH123</strain>
    </source>
</reference>
<evidence type="ECO:0000313" key="4">
    <source>
        <dbReference type="Proteomes" id="UP001317963"/>
    </source>
</evidence>
<gene>
    <name evidence="3" type="ORF">E0F26_11160</name>
</gene>
<accession>A0ABY6Q9L4</accession>
<dbReference type="InterPro" id="IPR041698">
    <property type="entry name" value="Methyltransf_25"/>
</dbReference>
<dbReference type="Gene3D" id="3.40.50.150">
    <property type="entry name" value="Vaccinia Virus protein VP39"/>
    <property type="match status" value="1"/>
</dbReference>
<sequence length="273" mass="30589">MSFIPHDSLICPIDDLPLQYRDGSLSCPSGHQYDIGKPGYANLLSVQHKRSKAPGDSKDMVRARNAFLAKGYYEPIANRLAQLLEHIAGDELTVVDAGCGEGYYLEAIDSLPGKQLHLVGFDISKWAIQRAARRCAATWLVASNKRVPLADESADVVLDMFGFPDFDSFQRILKTNGRLFCVTPAAQHLIELRKIIYPHVKQTSGRDYPAPFTLVSRETLTYGLTLVQQDLDNLLAMTPHLYRAPKEGLARLKNLKQLEITVDINIDELRLHF</sequence>
<proteinExistence type="predicted"/>
<keyword evidence="4" id="KW-1185">Reference proteome</keyword>
<evidence type="ECO:0000259" key="1">
    <source>
        <dbReference type="Pfam" id="PF13649"/>
    </source>
</evidence>
<dbReference type="InterPro" id="IPR029063">
    <property type="entry name" value="SAM-dependent_MTases_sf"/>
</dbReference>
<dbReference type="SUPFAM" id="SSF53335">
    <property type="entry name" value="S-adenosyl-L-methionine-dependent methyltransferases"/>
    <property type="match status" value="1"/>
</dbReference>
<dbReference type="Pfam" id="PF21302">
    <property type="entry name" value="Zn_ribbon_RlmA"/>
    <property type="match status" value="1"/>
</dbReference>
<dbReference type="Pfam" id="PF13649">
    <property type="entry name" value="Methyltransf_25"/>
    <property type="match status" value="1"/>
</dbReference>
<dbReference type="RefSeq" id="WP_279241742.1">
    <property type="nucleotide sequence ID" value="NZ_CP036501.1"/>
</dbReference>
<protein>
    <submittedName>
        <fullName evidence="3">Methyltransferase domain-containing protein</fullName>
    </submittedName>
</protein>
<dbReference type="CDD" id="cd02440">
    <property type="entry name" value="AdoMet_MTases"/>
    <property type="match status" value="1"/>
</dbReference>
<dbReference type="EMBL" id="CP036501">
    <property type="protein sequence ID" value="UZP75260.1"/>
    <property type="molecule type" value="Genomic_DNA"/>
</dbReference>
<dbReference type="Proteomes" id="UP001317963">
    <property type="component" value="Chromosome"/>
</dbReference>
<evidence type="ECO:0000313" key="3">
    <source>
        <dbReference type="EMBL" id="UZP75260.1"/>
    </source>
</evidence>
<keyword evidence="3" id="KW-0808">Transferase</keyword>
<dbReference type="GO" id="GO:0032259">
    <property type="term" value="P:methylation"/>
    <property type="evidence" value="ECO:0007669"/>
    <property type="project" value="UniProtKB-KW"/>
</dbReference>
<evidence type="ECO:0000259" key="2">
    <source>
        <dbReference type="Pfam" id="PF21302"/>
    </source>
</evidence>
<dbReference type="PIRSF" id="PIRSF018249">
    <property type="entry name" value="MyrA_prd"/>
    <property type="match status" value="1"/>
</dbReference>
<dbReference type="GO" id="GO:0008168">
    <property type="term" value="F:methyltransferase activity"/>
    <property type="evidence" value="ECO:0007669"/>
    <property type="project" value="UniProtKB-KW"/>
</dbReference>
<organism evidence="3 4">
    <name type="scientific">Candidatus Paraluminiphilus aquimaris</name>
    <dbReference type="NCBI Taxonomy" id="2518994"/>
    <lineage>
        <taxon>Bacteria</taxon>
        <taxon>Pseudomonadati</taxon>
        <taxon>Pseudomonadota</taxon>
        <taxon>Gammaproteobacteria</taxon>
        <taxon>Cellvibrionales</taxon>
        <taxon>Halieaceae</taxon>
        <taxon>Candidatus Paraluminiphilus</taxon>
    </lineage>
</organism>
<dbReference type="InterPro" id="IPR016718">
    <property type="entry name" value="rRNA_m1G-MeTrfase_A_prd"/>
</dbReference>
<dbReference type="InterPro" id="IPR048647">
    <property type="entry name" value="RlmA_N"/>
</dbReference>